<proteinExistence type="predicted"/>
<protein>
    <submittedName>
        <fullName evidence="6">Succinylglutamate desuccinylase/aspartoacylase family protein</fullName>
    </submittedName>
</protein>
<evidence type="ECO:0000256" key="4">
    <source>
        <dbReference type="ARBA" id="ARBA00022833"/>
    </source>
</evidence>
<dbReference type="GO" id="GO:0016788">
    <property type="term" value="F:hydrolase activity, acting on ester bonds"/>
    <property type="evidence" value="ECO:0007669"/>
    <property type="project" value="InterPro"/>
</dbReference>
<accession>A0A974P115</accession>
<dbReference type="InterPro" id="IPR055438">
    <property type="entry name" value="AstE_AspA_cat"/>
</dbReference>
<feature type="domain" description="Succinylglutamate desuccinylase/Aspartoacylase catalytic" evidence="5">
    <location>
        <begin position="2"/>
        <end position="36"/>
    </location>
</feature>
<dbReference type="Pfam" id="PF24827">
    <property type="entry name" value="AstE_AspA_cat"/>
    <property type="match status" value="1"/>
</dbReference>
<dbReference type="AlphaFoldDB" id="A0A974P115"/>
<organism evidence="6">
    <name type="scientific">Phenylobacterium glaciei</name>
    <dbReference type="NCBI Taxonomy" id="2803784"/>
    <lineage>
        <taxon>Bacteria</taxon>
        <taxon>Pseudomonadati</taxon>
        <taxon>Pseudomonadota</taxon>
        <taxon>Alphaproteobacteria</taxon>
        <taxon>Caulobacterales</taxon>
        <taxon>Caulobacteraceae</taxon>
        <taxon>Phenylobacterium</taxon>
    </lineage>
</organism>
<dbReference type="GO" id="GO:0046872">
    <property type="term" value="F:metal ion binding"/>
    <property type="evidence" value="ECO:0007669"/>
    <property type="project" value="UniProtKB-KW"/>
</dbReference>
<evidence type="ECO:0000259" key="5">
    <source>
        <dbReference type="Pfam" id="PF24827"/>
    </source>
</evidence>
<dbReference type="SUPFAM" id="SSF53187">
    <property type="entry name" value="Zn-dependent exopeptidases"/>
    <property type="match status" value="1"/>
</dbReference>
<evidence type="ECO:0000313" key="6">
    <source>
        <dbReference type="EMBL" id="QQZ49206.1"/>
    </source>
</evidence>
<dbReference type="Gene3D" id="3.40.630.10">
    <property type="entry name" value="Zn peptidases"/>
    <property type="match status" value="1"/>
</dbReference>
<evidence type="ECO:0000256" key="3">
    <source>
        <dbReference type="ARBA" id="ARBA00022801"/>
    </source>
</evidence>
<gene>
    <name evidence="6" type="ORF">JKL49_19050</name>
</gene>
<keyword evidence="3" id="KW-0378">Hydrolase</keyword>
<dbReference type="EMBL" id="CP068570">
    <property type="protein sequence ID" value="QQZ49206.1"/>
    <property type="molecule type" value="Genomic_DNA"/>
</dbReference>
<comment type="cofactor">
    <cofactor evidence="1">
        <name>Zn(2+)</name>
        <dbReference type="ChEBI" id="CHEBI:29105"/>
    </cofactor>
</comment>
<evidence type="ECO:0000256" key="1">
    <source>
        <dbReference type="ARBA" id="ARBA00001947"/>
    </source>
</evidence>
<sequence length="38" mass="3801">MLTAAIHGDELNGVGIIHRLFAGLDAKTMAGAVVAIPG</sequence>
<reference evidence="6" key="1">
    <citation type="submission" date="2021-01" db="EMBL/GenBank/DDBJ databases">
        <title>Genome sequence of Phenylobacterium sp. 20VBR1 isolated from a valley glaceir, Ny-Alesund, Svalbard.</title>
        <authorList>
            <person name="Thomas F.A."/>
            <person name="Krishnan K.P."/>
            <person name="Sinha R.K."/>
        </authorList>
    </citation>
    <scope>NUCLEOTIDE SEQUENCE</scope>
    <source>
        <strain evidence="6">20VBR1</strain>
    </source>
</reference>
<evidence type="ECO:0000256" key="2">
    <source>
        <dbReference type="ARBA" id="ARBA00022723"/>
    </source>
</evidence>
<name>A0A974P115_9CAUL</name>
<keyword evidence="4" id="KW-0862">Zinc</keyword>
<keyword evidence="2" id="KW-0479">Metal-binding</keyword>